<gene>
    <name evidence="2" type="ORF">ORQ98_26535</name>
</gene>
<dbReference type="Gene3D" id="3.40.50.150">
    <property type="entry name" value="Vaccinia Virus protein VP39"/>
    <property type="match status" value="1"/>
</dbReference>
<comment type="caution">
    <text evidence="2">The sequence shown here is derived from an EMBL/GenBank/DDBJ whole genome shotgun (WGS) entry which is preliminary data.</text>
</comment>
<feature type="domain" description="Methyltransferase type 11" evidence="1">
    <location>
        <begin position="39"/>
        <end position="128"/>
    </location>
</feature>
<dbReference type="Proteomes" id="UP001528823">
    <property type="component" value="Unassembled WGS sequence"/>
</dbReference>
<evidence type="ECO:0000313" key="3">
    <source>
        <dbReference type="Proteomes" id="UP001528823"/>
    </source>
</evidence>
<dbReference type="CDD" id="cd02440">
    <property type="entry name" value="AdoMet_MTases"/>
    <property type="match status" value="1"/>
</dbReference>
<evidence type="ECO:0000259" key="1">
    <source>
        <dbReference type="Pfam" id="PF08241"/>
    </source>
</evidence>
<dbReference type="PANTHER" id="PTHR43861">
    <property type="entry name" value="TRANS-ACONITATE 2-METHYLTRANSFERASE-RELATED"/>
    <property type="match status" value="1"/>
</dbReference>
<proteinExistence type="predicted"/>
<dbReference type="GO" id="GO:0032259">
    <property type="term" value="P:methylation"/>
    <property type="evidence" value="ECO:0007669"/>
    <property type="project" value="UniProtKB-KW"/>
</dbReference>
<evidence type="ECO:0000313" key="2">
    <source>
        <dbReference type="EMBL" id="MDE1465523.1"/>
    </source>
</evidence>
<dbReference type="Pfam" id="PF08241">
    <property type="entry name" value="Methyltransf_11"/>
    <property type="match status" value="1"/>
</dbReference>
<reference evidence="2 3" key="1">
    <citation type="submission" date="2022-11" db="EMBL/GenBank/DDBJ databases">
        <title>Spartinivicinus poritis sp. nov., isolated from scleractinian coral Porites lutea.</title>
        <authorList>
            <person name="Zhang G."/>
            <person name="Cai L."/>
            <person name="Wei Q."/>
        </authorList>
    </citation>
    <scope>NUCLEOTIDE SEQUENCE [LARGE SCALE GENOMIC DNA]</scope>
    <source>
        <strain evidence="2 3">A2-2</strain>
    </source>
</reference>
<keyword evidence="2" id="KW-0808">Transferase</keyword>
<keyword evidence="3" id="KW-1185">Reference proteome</keyword>
<dbReference type="PANTHER" id="PTHR43861:SF1">
    <property type="entry name" value="TRANS-ACONITATE 2-METHYLTRANSFERASE"/>
    <property type="match status" value="1"/>
</dbReference>
<organism evidence="2 3">
    <name type="scientific">Spartinivicinus poritis</name>
    <dbReference type="NCBI Taxonomy" id="2994640"/>
    <lineage>
        <taxon>Bacteria</taxon>
        <taxon>Pseudomonadati</taxon>
        <taxon>Pseudomonadota</taxon>
        <taxon>Gammaproteobacteria</taxon>
        <taxon>Oceanospirillales</taxon>
        <taxon>Zooshikellaceae</taxon>
        <taxon>Spartinivicinus</taxon>
    </lineage>
</organism>
<dbReference type="InterPro" id="IPR029063">
    <property type="entry name" value="SAM-dependent_MTases_sf"/>
</dbReference>
<dbReference type="SUPFAM" id="SSF53335">
    <property type="entry name" value="S-adenosyl-L-methionine-dependent methyltransferases"/>
    <property type="match status" value="1"/>
</dbReference>
<name>A0ABT5UJD3_9GAMM</name>
<dbReference type="GO" id="GO:0008168">
    <property type="term" value="F:methyltransferase activity"/>
    <property type="evidence" value="ECO:0007669"/>
    <property type="project" value="UniProtKB-KW"/>
</dbReference>
<accession>A0ABT5UJD3</accession>
<sequence length="250" mass="28490">MSATQTDWNAKHYAKNSPVQKSISSVMLEDEDLNNLKVLDVGCGDGAITAQMKTDTNTVVGLDSSGDMIKFAHENYQECTFIEQDIREFESVSQFDLVTSFNCLHWISNVEQALANIYQATNKGGKFIGVIYPRCKDLWQASENLLAKYQSYFKNFSNPYQFHTLCSFSSLLRDTGFSKLKISHEVRSASFNNEKQFIDYIAGWMPHAKVTPPEFMTDWLAEYKQLTNQNGSSTIEMSYDVILFKCFKVC</sequence>
<dbReference type="RefSeq" id="WP_274691827.1">
    <property type="nucleotide sequence ID" value="NZ_JAPMOU010000068.1"/>
</dbReference>
<dbReference type="InterPro" id="IPR013216">
    <property type="entry name" value="Methyltransf_11"/>
</dbReference>
<protein>
    <submittedName>
        <fullName evidence="2">Methyltransferase domain-containing protein</fullName>
    </submittedName>
</protein>
<dbReference type="EMBL" id="JAPMOU010000068">
    <property type="protein sequence ID" value="MDE1465523.1"/>
    <property type="molecule type" value="Genomic_DNA"/>
</dbReference>
<keyword evidence="2" id="KW-0489">Methyltransferase</keyword>